<dbReference type="SMART" id="SM00091">
    <property type="entry name" value="PAS"/>
    <property type="match status" value="1"/>
</dbReference>
<dbReference type="PROSITE" id="PS50112">
    <property type="entry name" value="PAS"/>
    <property type="match status" value="1"/>
</dbReference>
<organism evidence="15 16">
    <name type="scientific">Candidatus Terrybacteria bacterium RIFCSPHIGHO2_01_FULL_48_17</name>
    <dbReference type="NCBI Taxonomy" id="1802362"/>
    <lineage>
        <taxon>Bacteria</taxon>
        <taxon>Candidatus Terryibacteriota</taxon>
    </lineage>
</organism>
<name>A0A1G2PL97_9BACT</name>
<feature type="domain" description="Histidine kinase" evidence="13">
    <location>
        <begin position="336"/>
        <end position="555"/>
    </location>
</feature>
<keyword evidence="5" id="KW-0597">Phosphoprotein</keyword>
<dbReference type="FunFam" id="3.30.565.10:FF:000023">
    <property type="entry name" value="PAS domain-containing sensor histidine kinase"/>
    <property type="match status" value="1"/>
</dbReference>
<dbReference type="AlphaFoldDB" id="A0A1G2PL97"/>
<evidence type="ECO:0000313" key="15">
    <source>
        <dbReference type="EMBL" id="OHA49088.1"/>
    </source>
</evidence>
<evidence type="ECO:0000256" key="1">
    <source>
        <dbReference type="ARBA" id="ARBA00000085"/>
    </source>
</evidence>
<dbReference type="SUPFAM" id="SSF55874">
    <property type="entry name" value="ATPase domain of HSP90 chaperone/DNA topoisomerase II/histidine kinase"/>
    <property type="match status" value="1"/>
</dbReference>
<comment type="subcellular location">
    <subcellularLocation>
        <location evidence="2">Cell membrane</location>
    </subcellularLocation>
</comment>
<evidence type="ECO:0000256" key="12">
    <source>
        <dbReference type="SAM" id="Phobius"/>
    </source>
</evidence>
<keyword evidence="12" id="KW-0812">Transmembrane</keyword>
<dbReference type="PANTHER" id="PTHR43047:SF72">
    <property type="entry name" value="OSMOSENSING HISTIDINE PROTEIN KINASE SLN1"/>
    <property type="match status" value="1"/>
</dbReference>
<keyword evidence="10" id="KW-0902">Two-component regulatory system</keyword>
<dbReference type="Proteomes" id="UP000177629">
    <property type="component" value="Unassembled WGS sequence"/>
</dbReference>
<dbReference type="SUPFAM" id="SSF55785">
    <property type="entry name" value="PYP-like sensor domain (PAS domain)"/>
    <property type="match status" value="1"/>
</dbReference>
<comment type="catalytic activity">
    <reaction evidence="1">
        <text>ATP + protein L-histidine = ADP + protein N-phospho-L-histidine.</text>
        <dbReference type="EC" id="2.7.13.3"/>
    </reaction>
</comment>
<evidence type="ECO:0000256" key="4">
    <source>
        <dbReference type="ARBA" id="ARBA00022475"/>
    </source>
</evidence>
<dbReference type="EC" id="2.7.13.3" evidence="3"/>
<dbReference type="EMBL" id="MHSS01000001">
    <property type="protein sequence ID" value="OHA49088.1"/>
    <property type="molecule type" value="Genomic_DNA"/>
</dbReference>
<evidence type="ECO:0000256" key="2">
    <source>
        <dbReference type="ARBA" id="ARBA00004236"/>
    </source>
</evidence>
<dbReference type="InterPro" id="IPR005467">
    <property type="entry name" value="His_kinase_dom"/>
</dbReference>
<dbReference type="PROSITE" id="PS50109">
    <property type="entry name" value="HIS_KIN"/>
    <property type="match status" value="1"/>
</dbReference>
<dbReference type="InterPro" id="IPR003661">
    <property type="entry name" value="HisK_dim/P_dom"/>
</dbReference>
<accession>A0A1G2PL97</accession>
<evidence type="ECO:0000256" key="10">
    <source>
        <dbReference type="ARBA" id="ARBA00023012"/>
    </source>
</evidence>
<evidence type="ECO:0000256" key="8">
    <source>
        <dbReference type="ARBA" id="ARBA00022777"/>
    </source>
</evidence>
<evidence type="ECO:0000256" key="6">
    <source>
        <dbReference type="ARBA" id="ARBA00022679"/>
    </source>
</evidence>
<proteinExistence type="predicted"/>
<keyword evidence="11 12" id="KW-0472">Membrane</keyword>
<dbReference type="GO" id="GO:0005524">
    <property type="term" value="F:ATP binding"/>
    <property type="evidence" value="ECO:0007669"/>
    <property type="project" value="UniProtKB-KW"/>
</dbReference>
<protein>
    <recommendedName>
        <fullName evidence="3">histidine kinase</fullName>
        <ecNumber evidence="3">2.7.13.3</ecNumber>
    </recommendedName>
</protein>
<keyword evidence="6" id="KW-0808">Transferase</keyword>
<gene>
    <name evidence="15" type="ORF">A2806_02010</name>
</gene>
<dbReference type="GO" id="GO:0005886">
    <property type="term" value="C:plasma membrane"/>
    <property type="evidence" value="ECO:0007669"/>
    <property type="project" value="UniProtKB-SubCell"/>
</dbReference>
<dbReference type="CDD" id="cd00130">
    <property type="entry name" value="PAS"/>
    <property type="match status" value="1"/>
</dbReference>
<evidence type="ECO:0000256" key="11">
    <source>
        <dbReference type="ARBA" id="ARBA00023136"/>
    </source>
</evidence>
<dbReference type="Pfam" id="PF13188">
    <property type="entry name" value="PAS_8"/>
    <property type="match status" value="1"/>
</dbReference>
<dbReference type="CDD" id="cd00075">
    <property type="entry name" value="HATPase"/>
    <property type="match status" value="1"/>
</dbReference>
<evidence type="ECO:0000313" key="16">
    <source>
        <dbReference type="Proteomes" id="UP000177629"/>
    </source>
</evidence>
<dbReference type="PANTHER" id="PTHR43047">
    <property type="entry name" value="TWO-COMPONENT HISTIDINE PROTEIN KINASE"/>
    <property type="match status" value="1"/>
</dbReference>
<dbReference type="InterPro" id="IPR036097">
    <property type="entry name" value="HisK_dim/P_sf"/>
</dbReference>
<dbReference type="InterPro" id="IPR003594">
    <property type="entry name" value="HATPase_dom"/>
</dbReference>
<dbReference type="CDD" id="cd00082">
    <property type="entry name" value="HisKA"/>
    <property type="match status" value="1"/>
</dbReference>
<feature type="domain" description="PAS" evidence="14">
    <location>
        <begin position="207"/>
        <end position="277"/>
    </location>
</feature>
<dbReference type="GO" id="GO:0000155">
    <property type="term" value="F:phosphorelay sensor kinase activity"/>
    <property type="evidence" value="ECO:0007669"/>
    <property type="project" value="InterPro"/>
</dbReference>
<reference evidence="15 16" key="1">
    <citation type="journal article" date="2016" name="Nat. Commun.">
        <title>Thousands of microbial genomes shed light on interconnected biogeochemical processes in an aquifer system.</title>
        <authorList>
            <person name="Anantharaman K."/>
            <person name="Brown C.T."/>
            <person name="Hug L.A."/>
            <person name="Sharon I."/>
            <person name="Castelle C.J."/>
            <person name="Probst A.J."/>
            <person name="Thomas B.C."/>
            <person name="Singh A."/>
            <person name="Wilkins M.J."/>
            <person name="Karaoz U."/>
            <person name="Brodie E.L."/>
            <person name="Williams K.H."/>
            <person name="Hubbard S.S."/>
            <person name="Banfield J.F."/>
        </authorList>
    </citation>
    <scope>NUCLEOTIDE SEQUENCE [LARGE SCALE GENOMIC DNA]</scope>
</reference>
<keyword evidence="7" id="KW-0547">Nucleotide-binding</keyword>
<dbReference type="InterPro" id="IPR036890">
    <property type="entry name" value="HATPase_C_sf"/>
</dbReference>
<feature type="transmembrane region" description="Helical" evidence="12">
    <location>
        <begin position="48"/>
        <end position="69"/>
    </location>
</feature>
<dbReference type="Pfam" id="PF00512">
    <property type="entry name" value="HisKA"/>
    <property type="match status" value="1"/>
</dbReference>
<dbReference type="STRING" id="1802362.A2806_02010"/>
<dbReference type="InterPro" id="IPR035965">
    <property type="entry name" value="PAS-like_dom_sf"/>
</dbReference>
<dbReference type="NCBIfam" id="TIGR00229">
    <property type="entry name" value="sensory_box"/>
    <property type="match status" value="1"/>
</dbReference>
<dbReference type="Pfam" id="PF02518">
    <property type="entry name" value="HATPase_c"/>
    <property type="match status" value="1"/>
</dbReference>
<feature type="transmembrane region" description="Helical" evidence="12">
    <location>
        <begin position="171"/>
        <end position="190"/>
    </location>
</feature>
<dbReference type="Gene3D" id="3.30.450.20">
    <property type="entry name" value="PAS domain"/>
    <property type="match status" value="1"/>
</dbReference>
<dbReference type="SMART" id="SM00388">
    <property type="entry name" value="HisKA"/>
    <property type="match status" value="1"/>
</dbReference>
<keyword evidence="8" id="KW-0418">Kinase</keyword>
<dbReference type="SUPFAM" id="SSF47384">
    <property type="entry name" value="Homodimeric domain of signal transducing histidine kinase"/>
    <property type="match status" value="1"/>
</dbReference>
<dbReference type="Gene3D" id="3.30.565.10">
    <property type="entry name" value="Histidine kinase-like ATPase, C-terminal domain"/>
    <property type="match status" value="1"/>
</dbReference>
<feature type="transmembrane region" description="Helical" evidence="12">
    <location>
        <begin position="131"/>
        <end position="151"/>
    </location>
</feature>
<sequence length="555" mass="62504">MQDRNVKEQYDELLKNVQTNLRVRSYISAFFIPGFALIKWLFDLPIHWAIFPILGILFALSAIYYLLFLRWKVFKTLFTLSIASTLITIADLLILGSLLYVIGGFTFGAILALPLYIIYAYLVYPFRWQSYTVLAAVLLFFSATSFLEYFGTIPSFNITGVSVEANRNPSFFAVNILSTLGLLFFIGYYSRIFSDKLREKSAALLIERDRLDAVFENLPEGVVVFDEIRRFVYVNSVAANLLGYPFIAVSGKLFSDIAPREEAKTVFHLLSQWFERAWRGDAQEVAIGSRAPRTFRARGLEIKDPYRKTRVLSVIIFTDISRDTIINKMKSEFISLVAHQLRTPLSAMKWNLNFMLEGEYGSISDVQRGALEKELQQTERMIRIVNEVLDVVRIEEGSYEYHFVAQPLASVIHDVVVSFTGSAKRKGITLSVQWPPQPLPEARIDPERIRMVFENLIENAIAYTDSGGSVSLLVTSRDGMVEVVVQDTGIGIAADDMSRLFTKFFRAKNAILKETEGHGLGLFLSKSIVEAHGGTITVSSNLGKGSSFVVTIPVA</sequence>
<dbReference type="Gene3D" id="1.10.287.130">
    <property type="match status" value="1"/>
</dbReference>
<keyword evidence="12" id="KW-1133">Transmembrane helix</keyword>
<dbReference type="GO" id="GO:0009927">
    <property type="term" value="F:histidine phosphotransfer kinase activity"/>
    <property type="evidence" value="ECO:0007669"/>
    <property type="project" value="TreeGrafter"/>
</dbReference>
<feature type="transmembrane region" description="Helical" evidence="12">
    <location>
        <begin position="21"/>
        <end position="42"/>
    </location>
</feature>
<evidence type="ECO:0000256" key="5">
    <source>
        <dbReference type="ARBA" id="ARBA00022553"/>
    </source>
</evidence>
<evidence type="ECO:0000256" key="3">
    <source>
        <dbReference type="ARBA" id="ARBA00012438"/>
    </source>
</evidence>
<evidence type="ECO:0000256" key="7">
    <source>
        <dbReference type="ARBA" id="ARBA00022741"/>
    </source>
</evidence>
<keyword evidence="4" id="KW-1003">Cell membrane</keyword>
<evidence type="ECO:0000259" key="13">
    <source>
        <dbReference type="PROSITE" id="PS50109"/>
    </source>
</evidence>
<dbReference type="InterPro" id="IPR000014">
    <property type="entry name" value="PAS"/>
</dbReference>
<evidence type="ECO:0000259" key="14">
    <source>
        <dbReference type="PROSITE" id="PS50112"/>
    </source>
</evidence>
<dbReference type="InterPro" id="IPR004358">
    <property type="entry name" value="Sig_transdc_His_kin-like_C"/>
</dbReference>
<feature type="transmembrane region" description="Helical" evidence="12">
    <location>
        <begin position="76"/>
        <end position="95"/>
    </location>
</feature>
<dbReference type="PRINTS" id="PR00344">
    <property type="entry name" value="BCTRLSENSOR"/>
</dbReference>
<evidence type="ECO:0000256" key="9">
    <source>
        <dbReference type="ARBA" id="ARBA00022840"/>
    </source>
</evidence>
<keyword evidence="9" id="KW-0067">ATP-binding</keyword>
<comment type="caution">
    <text evidence="15">The sequence shown here is derived from an EMBL/GenBank/DDBJ whole genome shotgun (WGS) entry which is preliminary data.</text>
</comment>
<dbReference type="SMART" id="SM00387">
    <property type="entry name" value="HATPase_c"/>
    <property type="match status" value="1"/>
</dbReference>
<feature type="transmembrane region" description="Helical" evidence="12">
    <location>
        <begin position="101"/>
        <end position="124"/>
    </location>
</feature>